<feature type="region of interest" description="Disordered" evidence="1">
    <location>
        <begin position="1"/>
        <end position="47"/>
    </location>
</feature>
<gene>
    <name evidence="2" type="ORF">CSSPJE1EN1_LOCUS15940</name>
</gene>
<proteinExistence type="predicted"/>
<feature type="compositionally biased region" description="Low complexity" evidence="1">
    <location>
        <begin position="1"/>
        <end position="11"/>
    </location>
</feature>
<keyword evidence="3" id="KW-1185">Reference proteome</keyword>
<feature type="compositionally biased region" description="Polar residues" evidence="1">
    <location>
        <begin position="21"/>
        <end position="47"/>
    </location>
</feature>
<evidence type="ECO:0000256" key="1">
    <source>
        <dbReference type="SAM" id="MobiDB-lite"/>
    </source>
</evidence>
<feature type="compositionally biased region" description="Basic and acidic residues" evidence="1">
    <location>
        <begin position="302"/>
        <end position="313"/>
    </location>
</feature>
<reference evidence="2" key="1">
    <citation type="submission" date="2024-02" db="EMBL/GenBank/DDBJ databases">
        <authorList>
            <consortium name="ELIXIR-Norway"/>
            <consortium name="Elixir Norway"/>
        </authorList>
    </citation>
    <scope>NUCLEOTIDE SEQUENCE</scope>
</reference>
<feature type="compositionally biased region" description="Low complexity" evidence="1">
    <location>
        <begin position="219"/>
        <end position="253"/>
    </location>
</feature>
<accession>A0ABP0WYP0</accession>
<dbReference type="EMBL" id="OZ020098">
    <property type="protein sequence ID" value="CAK9270462.1"/>
    <property type="molecule type" value="Genomic_DNA"/>
</dbReference>
<name>A0ABP0WYP0_9BRYO</name>
<evidence type="ECO:0000313" key="2">
    <source>
        <dbReference type="EMBL" id="CAK9270462.1"/>
    </source>
</evidence>
<feature type="region of interest" description="Disordered" evidence="1">
    <location>
        <begin position="219"/>
        <end position="257"/>
    </location>
</feature>
<feature type="region of interest" description="Disordered" evidence="1">
    <location>
        <begin position="442"/>
        <end position="487"/>
    </location>
</feature>
<dbReference type="Proteomes" id="UP001497444">
    <property type="component" value="Chromosome 3"/>
</dbReference>
<sequence length="536" mass="59141">MMEPLSLLRLSSPKRPHGPHISSSGYTAAVQSESGSAFSTPYTSAPSSPRRTVFFFREDVEEPPLGEVRAAVPFLWEEVPGTPRRDDQIVSVAAEAAAAVREKDAEVYEAQLAREDDYSFEFVAGARQVEAAEDGSEDVSGELSVDSESDSGFEFTARRRFANITTNGAAELAQAGNSILQSINTTTTPHYNMSTADELFFKGRVLPLRLPPRLLQSPKQQQLLQTISDSSCSSSFDDSSSAGSSAAKSSDLSSGRRRMRSSRSRLLIFLGCGQLNEEEAGADVETLMLQGIEESDTATTYVDERSGQYERRRTSPQRGTLSPRRLFKNQANSRSDEEAAEAILDLSFSEYSSSAVENTSLEGLKLDSWPQYKEKTSRQGKLRELLEYHHQPDRANRVQSPNKELLHGNVSLLASPADQRVLPSLPGIAEIDMKNSVMKHDEDSASVMSFKESTERSNSRLQALNRNPLLPRKLRSSSSSPRSAMSSDLHVKSFPLHQIRRTLFRGCLGSTPTIEEQEFADIYKSPSPGLRSQKVL</sequence>
<protein>
    <submittedName>
        <fullName evidence="2">Uncharacterized protein</fullName>
    </submittedName>
</protein>
<feature type="compositionally biased region" description="Low complexity" evidence="1">
    <location>
        <begin position="468"/>
        <end position="487"/>
    </location>
</feature>
<evidence type="ECO:0000313" key="3">
    <source>
        <dbReference type="Proteomes" id="UP001497444"/>
    </source>
</evidence>
<dbReference type="PANTHER" id="PTHR34371">
    <property type="entry name" value="OS01G0551000 PROTEIN"/>
    <property type="match status" value="1"/>
</dbReference>
<feature type="region of interest" description="Disordered" evidence="1">
    <location>
        <begin position="298"/>
        <end position="334"/>
    </location>
</feature>
<dbReference type="PANTHER" id="PTHR34371:SF6">
    <property type="entry name" value="MEMBRANE-ASSOCIATED KINASE REGULATOR 6"/>
    <property type="match status" value="1"/>
</dbReference>
<organism evidence="2 3">
    <name type="scientific">Sphagnum jensenii</name>
    <dbReference type="NCBI Taxonomy" id="128206"/>
    <lineage>
        <taxon>Eukaryota</taxon>
        <taxon>Viridiplantae</taxon>
        <taxon>Streptophyta</taxon>
        <taxon>Embryophyta</taxon>
        <taxon>Bryophyta</taxon>
        <taxon>Sphagnophytina</taxon>
        <taxon>Sphagnopsida</taxon>
        <taxon>Sphagnales</taxon>
        <taxon>Sphagnaceae</taxon>
        <taxon>Sphagnum</taxon>
    </lineage>
</organism>